<reference evidence="4" key="2">
    <citation type="submission" date="2019-09" db="UniProtKB">
        <authorList>
            <consortium name="WormBaseParasite"/>
        </authorList>
    </citation>
    <scope>IDENTIFICATION</scope>
</reference>
<protein>
    <submittedName>
        <fullName evidence="2 4">Uncharacterized protein</fullName>
    </submittedName>
</protein>
<reference evidence="2 3" key="1">
    <citation type="submission" date="2018-11" db="EMBL/GenBank/DDBJ databases">
        <authorList>
            <consortium name="Pathogen Informatics"/>
        </authorList>
    </citation>
    <scope>NUCLEOTIDE SEQUENCE [LARGE SCALE GENOMIC DNA]</scope>
</reference>
<evidence type="ECO:0000313" key="2">
    <source>
        <dbReference type="EMBL" id="VDP01767.1"/>
    </source>
</evidence>
<proteinExistence type="predicted"/>
<dbReference type="WBParaSite" id="HPBE_0001510101-mRNA-1">
    <property type="protein sequence ID" value="HPBE_0001510101-mRNA-1"/>
    <property type="gene ID" value="HPBE_0001510101"/>
</dbReference>
<dbReference type="Proteomes" id="UP000050761">
    <property type="component" value="Unassembled WGS sequence"/>
</dbReference>
<organism evidence="3 4">
    <name type="scientific">Heligmosomoides polygyrus</name>
    <name type="common">Parasitic roundworm</name>
    <dbReference type="NCBI Taxonomy" id="6339"/>
    <lineage>
        <taxon>Eukaryota</taxon>
        <taxon>Metazoa</taxon>
        <taxon>Ecdysozoa</taxon>
        <taxon>Nematoda</taxon>
        <taxon>Chromadorea</taxon>
        <taxon>Rhabditida</taxon>
        <taxon>Rhabditina</taxon>
        <taxon>Rhabditomorpha</taxon>
        <taxon>Strongyloidea</taxon>
        <taxon>Heligmosomidae</taxon>
        <taxon>Heligmosomoides</taxon>
    </lineage>
</organism>
<feature type="compositionally biased region" description="Basic and acidic residues" evidence="1">
    <location>
        <begin position="34"/>
        <end position="46"/>
    </location>
</feature>
<name>A0A183G1L6_HELPZ</name>
<dbReference type="EMBL" id="UZAH01028692">
    <property type="protein sequence ID" value="VDP01767.1"/>
    <property type="molecule type" value="Genomic_DNA"/>
</dbReference>
<feature type="region of interest" description="Disordered" evidence="1">
    <location>
        <begin position="24"/>
        <end position="46"/>
    </location>
</feature>
<accession>A0A3P7ZID5</accession>
<sequence>MDPTAPPADAPPPSYEEAKVHCKPIAGDEQGPSELERPPPYDGERTLPRHLDFLPTVVQTASPNCSKWYYSAEIISYMPVFLF</sequence>
<gene>
    <name evidence="2" type="ORF">HPBE_LOCUS15102</name>
</gene>
<accession>A0A183G1L6</accession>
<evidence type="ECO:0000313" key="4">
    <source>
        <dbReference type="WBParaSite" id="HPBE_0001510101-mRNA-1"/>
    </source>
</evidence>
<keyword evidence="3" id="KW-1185">Reference proteome</keyword>
<dbReference type="AlphaFoldDB" id="A0A183G1L6"/>
<evidence type="ECO:0000313" key="3">
    <source>
        <dbReference type="Proteomes" id="UP000050761"/>
    </source>
</evidence>
<evidence type="ECO:0000256" key="1">
    <source>
        <dbReference type="SAM" id="MobiDB-lite"/>
    </source>
</evidence>